<sequence length="150" mass="16858">MVIIQPSTGKVVLLRVPEHDFNPKEPRYIWFLPKGRKDVGETLEQTALRQAYEESGFRVQFLPLFTKNNASSPPGSSHRHVDLPSTEPIFVTTMACDSHKKGASKRGKVEYLSFWYVGEISNNAVVERNVTLPDGRNSWHMSAGSIRGSD</sequence>
<dbReference type="PROSITE" id="PS51462">
    <property type="entry name" value="NUDIX"/>
    <property type="match status" value="1"/>
</dbReference>
<evidence type="ECO:0000313" key="2">
    <source>
        <dbReference type="EMBL" id="OBZ74348.1"/>
    </source>
</evidence>
<dbReference type="Proteomes" id="UP000092993">
    <property type="component" value="Unassembled WGS sequence"/>
</dbReference>
<dbReference type="OrthoDB" id="276276at2759"/>
<dbReference type="AlphaFoldDB" id="A0A1C7MBW7"/>
<keyword evidence="3" id="KW-1185">Reference proteome</keyword>
<dbReference type="InterPro" id="IPR000086">
    <property type="entry name" value="NUDIX_hydrolase_dom"/>
</dbReference>
<evidence type="ECO:0000313" key="3">
    <source>
        <dbReference type="Proteomes" id="UP000092993"/>
    </source>
</evidence>
<reference evidence="2 3" key="1">
    <citation type="submission" date="2016-03" db="EMBL/GenBank/DDBJ databases">
        <title>Whole genome sequencing of Grifola frondosa 9006-11.</title>
        <authorList>
            <person name="Min B."/>
            <person name="Park H."/>
            <person name="Kim J.-G."/>
            <person name="Cho H."/>
            <person name="Oh Y.-L."/>
            <person name="Kong W.-S."/>
            <person name="Choi I.-G."/>
        </authorList>
    </citation>
    <scope>NUCLEOTIDE SEQUENCE [LARGE SCALE GENOMIC DNA]</scope>
    <source>
        <strain evidence="2 3">9006-11</strain>
    </source>
</reference>
<organism evidence="2 3">
    <name type="scientific">Grifola frondosa</name>
    <name type="common">Maitake</name>
    <name type="synonym">Polyporus frondosus</name>
    <dbReference type="NCBI Taxonomy" id="5627"/>
    <lineage>
        <taxon>Eukaryota</taxon>
        <taxon>Fungi</taxon>
        <taxon>Dikarya</taxon>
        <taxon>Basidiomycota</taxon>
        <taxon>Agaricomycotina</taxon>
        <taxon>Agaricomycetes</taxon>
        <taxon>Polyporales</taxon>
        <taxon>Grifolaceae</taxon>
        <taxon>Grifola</taxon>
    </lineage>
</organism>
<accession>A0A1C7MBW7</accession>
<dbReference type="Gene3D" id="3.90.79.10">
    <property type="entry name" value="Nucleoside Triphosphate Pyrophosphohydrolase"/>
    <property type="match status" value="1"/>
</dbReference>
<name>A0A1C7MBW7_GRIFR</name>
<comment type="caution">
    <text evidence="2">The sequence shown here is derived from an EMBL/GenBank/DDBJ whole genome shotgun (WGS) entry which is preliminary data.</text>
</comment>
<dbReference type="SUPFAM" id="SSF55811">
    <property type="entry name" value="Nudix"/>
    <property type="match status" value="1"/>
</dbReference>
<dbReference type="CDD" id="cd02883">
    <property type="entry name" value="NUDIX_Hydrolase"/>
    <property type="match status" value="1"/>
</dbReference>
<feature type="domain" description="Nudix hydrolase" evidence="1">
    <location>
        <begin position="1"/>
        <end position="137"/>
    </location>
</feature>
<protein>
    <recommendedName>
        <fullName evidence="1">Nudix hydrolase domain-containing protein</fullName>
    </recommendedName>
</protein>
<dbReference type="Pfam" id="PF00293">
    <property type="entry name" value="NUDIX"/>
    <property type="match status" value="1"/>
</dbReference>
<dbReference type="EMBL" id="LUGG01000005">
    <property type="protein sequence ID" value="OBZ74348.1"/>
    <property type="molecule type" value="Genomic_DNA"/>
</dbReference>
<dbReference type="InterPro" id="IPR015797">
    <property type="entry name" value="NUDIX_hydrolase-like_dom_sf"/>
</dbReference>
<proteinExistence type="predicted"/>
<gene>
    <name evidence="2" type="ORF">A0H81_05538</name>
</gene>
<evidence type="ECO:0000259" key="1">
    <source>
        <dbReference type="PROSITE" id="PS51462"/>
    </source>
</evidence>